<dbReference type="PRINTS" id="PR00344">
    <property type="entry name" value="BCTRLSENSOR"/>
</dbReference>
<evidence type="ECO:0000256" key="1">
    <source>
        <dbReference type="ARBA" id="ARBA00000085"/>
    </source>
</evidence>
<dbReference type="GO" id="GO:0000155">
    <property type="term" value="F:phosphorelay sensor kinase activity"/>
    <property type="evidence" value="ECO:0007669"/>
    <property type="project" value="InterPro"/>
</dbReference>
<dbReference type="InterPro" id="IPR001789">
    <property type="entry name" value="Sig_transdc_resp-reg_receiver"/>
</dbReference>
<evidence type="ECO:0000256" key="4">
    <source>
        <dbReference type="ARBA" id="ARBA00022679"/>
    </source>
</evidence>
<dbReference type="PANTHER" id="PTHR43047">
    <property type="entry name" value="TWO-COMPONENT HISTIDINE PROTEIN KINASE"/>
    <property type="match status" value="1"/>
</dbReference>
<dbReference type="SUPFAM" id="SSF55874">
    <property type="entry name" value="ATPase domain of HSP90 chaperone/DNA topoisomerase II/histidine kinase"/>
    <property type="match status" value="1"/>
</dbReference>
<dbReference type="SMART" id="SM00387">
    <property type="entry name" value="HATPase_c"/>
    <property type="match status" value="1"/>
</dbReference>
<accession>A0A2R8BBG2</accession>
<evidence type="ECO:0000256" key="3">
    <source>
        <dbReference type="ARBA" id="ARBA00022553"/>
    </source>
</evidence>
<dbReference type="Pfam" id="PF12860">
    <property type="entry name" value="PAS_7"/>
    <property type="match status" value="2"/>
</dbReference>
<evidence type="ECO:0000256" key="5">
    <source>
        <dbReference type="ARBA" id="ARBA00022777"/>
    </source>
</evidence>
<dbReference type="InterPro" id="IPR005467">
    <property type="entry name" value="His_kinase_dom"/>
</dbReference>
<protein>
    <recommendedName>
        <fullName evidence="2">histidine kinase</fullName>
        <ecNumber evidence="2">2.7.13.3</ecNumber>
    </recommendedName>
</protein>
<evidence type="ECO:0000256" key="7">
    <source>
        <dbReference type="SAM" id="Coils"/>
    </source>
</evidence>
<dbReference type="Proteomes" id="UP000244880">
    <property type="component" value="Unassembled WGS sequence"/>
</dbReference>
<evidence type="ECO:0000256" key="6">
    <source>
        <dbReference type="PROSITE-ProRule" id="PRU00169"/>
    </source>
</evidence>
<name>A0A2R8BBG2_9RHOB</name>
<organism evidence="10 11">
    <name type="scientific">Ascidiaceihabitans donghaensis</name>
    <dbReference type="NCBI Taxonomy" id="1510460"/>
    <lineage>
        <taxon>Bacteria</taxon>
        <taxon>Pseudomonadati</taxon>
        <taxon>Pseudomonadota</taxon>
        <taxon>Alphaproteobacteria</taxon>
        <taxon>Rhodobacterales</taxon>
        <taxon>Paracoccaceae</taxon>
        <taxon>Ascidiaceihabitans</taxon>
    </lineage>
</organism>
<feature type="coiled-coil region" evidence="7">
    <location>
        <begin position="7"/>
        <end position="93"/>
    </location>
</feature>
<feature type="modified residue" description="4-aspartylphosphate" evidence="6">
    <location>
        <position position="660"/>
    </location>
</feature>
<sequence length="735" mass="82433">MSLINPADSLERQNEKLLQITQSLMRRVEQKNEQSGFAYQQFERAALLETEVRERTQDLERALDLLQDSNTRLEVANSETEKARSNLTEAIETINEGFALFEQDEGLVLSNSRFCRDLTDIAGLLVGGLSFENYVKLISESRVLALPDDQTPADWVAKRMARHRDDHVVFNVRLKWDRWLQVSEHRTSQGGTVILQTDVTSIIRRERQERDKQAEILQATLDHLNQGVCIFNNDQMLMGWNSRMDSLLASSPNTAALRMSFGILLDWLKDELVFDASLDAEHLRQWANRTSRRDPIIFEVHRGSAQTYSVFAQEMPDKGFVISFTDVTAERAAARTLYELNEILEQRVEDRTQELGLALAEAERANASKSRFVAAASHDLLQPLSAAKLFVSSLSEQNNPVDARAILDKAEMALSSVEQFIAALLDISKLDAGKAVFEVQPLRLSDVFVPLRNELMPIAQQKGIELKVVDCDLTVESDPGYLRRIVQNLLTNAIRYTDKGRVLVGVRRVGQLARIEVWDTGRGIAHADQQVIFREFERLSPNNADTGLGLGLSIVERACKGLDHTLSLWSEPGVGSCFSLNVPVRHDIFYETDQQKEEGIVPQSLSDRLVMLVEDNPQLATAISAMIESFGPTVIHAHSAEEAFGILTEIQLVPDAFLVDFQLGTGLNGTDFYTEATRRYGPVPAAIISAERTKALRETCKTLDLPLIAKPIDKNRLRGLLVQLFRQNGVDVSVI</sequence>
<dbReference type="InterPro" id="IPR003594">
    <property type="entry name" value="HATPase_dom"/>
</dbReference>
<keyword evidence="4 10" id="KW-0808">Transferase</keyword>
<evidence type="ECO:0000313" key="11">
    <source>
        <dbReference type="Proteomes" id="UP000244880"/>
    </source>
</evidence>
<dbReference type="GO" id="GO:0009927">
    <property type="term" value="F:histidine phosphotransfer kinase activity"/>
    <property type="evidence" value="ECO:0007669"/>
    <property type="project" value="TreeGrafter"/>
</dbReference>
<dbReference type="Gene3D" id="3.30.450.20">
    <property type="entry name" value="PAS domain"/>
    <property type="match status" value="1"/>
</dbReference>
<evidence type="ECO:0000313" key="10">
    <source>
        <dbReference type="EMBL" id="SPH20399.1"/>
    </source>
</evidence>
<dbReference type="Pfam" id="PF00512">
    <property type="entry name" value="HisKA"/>
    <property type="match status" value="1"/>
</dbReference>
<dbReference type="InterPro" id="IPR011006">
    <property type="entry name" value="CheY-like_superfamily"/>
</dbReference>
<dbReference type="SUPFAM" id="SSF47384">
    <property type="entry name" value="Homodimeric domain of signal transducing histidine kinase"/>
    <property type="match status" value="1"/>
</dbReference>
<dbReference type="InterPro" id="IPR036097">
    <property type="entry name" value="HisK_dim/P_sf"/>
</dbReference>
<dbReference type="Gene3D" id="1.10.287.130">
    <property type="match status" value="1"/>
</dbReference>
<keyword evidence="5" id="KW-0418">Kinase</keyword>
<dbReference type="Gene3D" id="3.40.50.2300">
    <property type="match status" value="1"/>
</dbReference>
<dbReference type="GO" id="GO:0005886">
    <property type="term" value="C:plasma membrane"/>
    <property type="evidence" value="ECO:0007669"/>
    <property type="project" value="TreeGrafter"/>
</dbReference>
<dbReference type="FunFam" id="3.30.565.10:FF:000049">
    <property type="entry name" value="Two-component sensor histidine kinase"/>
    <property type="match status" value="1"/>
</dbReference>
<gene>
    <name evidence="10" type="primary">torS</name>
    <name evidence="10" type="ORF">ASD8599_01134</name>
</gene>
<dbReference type="Gene3D" id="3.30.565.10">
    <property type="entry name" value="Histidine kinase-like ATPase, C-terminal domain"/>
    <property type="match status" value="1"/>
</dbReference>
<dbReference type="InterPro" id="IPR003661">
    <property type="entry name" value="HisK_dim/P_dom"/>
</dbReference>
<feature type="domain" description="Response regulatory" evidence="9">
    <location>
        <begin position="609"/>
        <end position="725"/>
    </location>
</feature>
<dbReference type="SMART" id="SM00388">
    <property type="entry name" value="HisKA"/>
    <property type="match status" value="1"/>
</dbReference>
<dbReference type="PROSITE" id="PS50109">
    <property type="entry name" value="HIS_KIN"/>
    <property type="match status" value="1"/>
</dbReference>
<reference evidence="10 11" key="1">
    <citation type="submission" date="2018-03" db="EMBL/GenBank/DDBJ databases">
        <authorList>
            <person name="Keele B.F."/>
        </authorList>
    </citation>
    <scope>NUCLEOTIDE SEQUENCE [LARGE SCALE GENOMIC DNA]</scope>
    <source>
        <strain evidence="10 11">CECT 8599</strain>
    </source>
</reference>
<comment type="catalytic activity">
    <reaction evidence="1">
        <text>ATP + protein L-histidine = ADP + protein N-phospho-L-histidine.</text>
        <dbReference type="EC" id="2.7.13.3"/>
    </reaction>
</comment>
<dbReference type="PROSITE" id="PS50110">
    <property type="entry name" value="RESPONSE_REGULATORY"/>
    <property type="match status" value="1"/>
</dbReference>
<dbReference type="OrthoDB" id="9764438at2"/>
<keyword evidence="3 6" id="KW-0597">Phosphoprotein</keyword>
<keyword evidence="7" id="KW-0175">Coiled coil</keyword>
<dbReference type="PANTHER" id="PTHR43047:SF9">
    <property type="entry name" value="HISTIDINE KINASE"/>
    <property type="match status" value="1"/>
</dbReference>
<evidence type="ECO:0000259" key="8">
    <source>
        <dbReference type="PROSITE" id="PS50109"/>
    </source>
</evidence>
<dbReference type="InterPro" id="IPR004358">
    <property type="entry name" value="Sig_transdc_His_kin-like_C"/>
</dbReference>
<dbReference type="InterPro" id="IPR036890">
    <property type="entry name" value="HATPase_C_sf"/>
</dbReference>
<keyword evidence="11" id="KW-1185">Reference proteome</keyword>
<evidence type="ECO:0000256" key="2">
    <source>
        <dbReference type="ARBA" id="ARBA00012438"/>
    </source>
</evidence>
<dbReference type="SMART" id="SM00448">
    <property type="entry name" value="REC"/>
    <property type="match status" value="1"/>
</dbReference>
<feature type="domain" description="Histidine kinase" evidence="8">
    <location>
        <begin position="375"/>
        <end position="586"/>
    </location>
</feature>
<dbReference type="Pfam" id="PF00072">
    <property type="entry name" value="Response_reg"/>
    <property type="match status" value="1"/>
</dbReference>
<dbReference type="AlphaFoldDB" id="A0A2R8BBG2"/>
<dbReference type="Pfam" id="PF02518">
    <property type="entry name" value="HATPase_c"/>
    <property type="match status" value="1"/>
</dbReference>
<dbReference type="SUPFAM" id="SSF52172">
    <property type="entry name" value="CheY-like"/>
    <property type="match status" value="1"/>
</dbReference>
<dbReference type="CDD" id="cd00156">
    <property type="entry name" value="REC"/>
    <property type="match status" value="1"/>
</dbReference>
<evidence type="ECO:0000259" key="9">
    <source>
        <dbReference type="PROSITE" id="PS50110"/>
    </source>
</evidence>
<dbReference type="EMBL" id="OMOR01000001">
    <property type="protein sequence ID" value="SPH20399.1"/>
    <property type="molecule type" value="Genomic_DNA"/>
</dbReference>
<dbReference type="CDD" id="cd00082">
    <property type="entry name" value="HisKA"/>
    <property type="match status" value="1"/>
</dbReference>
<proteinExistence type="predicted"/>
<dbReference type="EC" id="2.7.13.3" evidence="2"/>
<dbReference type="RefSeq" id="WP_108827617.1">
    <property type="nucleotide sequence ID" value="NZ_OMOR01000001.1"/>
</dbReference>